<dbReference type="EC" id="2.7.13.3" evidence="3"/>
<evidence type="ECO:0000259" key="22">
    <source>
        <dbReference type="PROSITE" id="PS50894"/>
    </source>
</evidence>
<dbReference type="Gene3D" id="6.10.340.10">
    <property type="match status" value="1"/>
</dbReference>
<dbReference type="Pfam" id="PF02518">
    <property type="entry name" value="HATPase_c"/>
    <property type="match status" value="1"/>
</dbReference>
<evidence type="ECO:0000256" key="5">
    <source>
        <dbReference type="ARBA" id="ARBA00022553"/>
    </source>
</evidence>
<keyword evidence="9" id="KW-0418">Kinase</keyword>
<sequence length="961" mass="106536">MLTFFKALPLRQKLIALMTLISGLILILATLLLVVTEAFTSKREIINNLSMLARIIGYNAVAPLTFNDAQVARENLEGLSVDPSLNLARIYRNDGRLFAQYQSQRTDPPPLRESPDQHDTAKRPSRLLNGVPLLDTHIEVLEEIRFDGEVLGTVYLQADMTQIYRRLLLYLASAGGILAISIFAAYTISSRLQGIVSDPILELTGMMNRVSGEKDYAIRAVKQTDDEIGLLMEGFNDMLAQIQLRDSELLRQHDILEETVSLRTAELRQTVANLKDAKAATEAANFHLRESINNAKKLAREAESANRAKSRFLANMSHEIRTPMNGVMGMTRLLLGTPLTEEQTHRVNTIEKSADALLAIINDILDFSKIESGKLELEALDFDLLTMLENINEIMAVKAQAKGLEYIFRMDQDVPLRVSGDPSRIRQILVNLIGNAIKFTSSGEILVHVTRWQENESDAEWTIPLWFSVSDTGIGIADDTVASLFSPFTQADVSTTRRFGGTGLGLSISKELVTLMGGEIGVESEVGRGSTFWFTLKLTGCSREGAFCMTPAADIRGCRILLVDDNKSSRLALQCQLEAWHCRTGEAPRGEDALTMLLDAAANKDPYAIAIIDSEMPDMDGETLGKKIRNHDALKSMALMLMATLWQRGDANRFKSAGFDAYFTKPYKRSQLYNGIATLLGAEPIQSKPRELFITRHTMAEMRRRNHRILLVEDFPINQEVALGILESFGFRADVAETGLQAIRAMETTAYDLVFMDLQMPEMDGFKATRIVRDPLSPVKNHDVPIVAMTANAMEDDREKCLAAGMNDHIPKPILPETVYMALQTHLLGTPGLPKKPAPPPPLGEPLLFDRRELLSRIQGNTDLLDKLIAIFLDKTPQEIELLKSAAHDGQLERISAQAHKMRGYFANISAKVLEQLASELQGAAKKGDLEAARGIVGDIEKGVAQFVKHLKEEETGQGST</sequence>
<keyword evidence="16" id="KW-0175">Coiled coil</keyword>
<dbReference type="Pfam" id="PF01627">
    <property type="entry name" value="Hpt"/>
    <property type="match status" value="1"/>
</dbReference>
<dbReference type="Gene3D" id="3.40.50.2300">
    <property type="match status" value="2"/>
</dbReference>
<feature type="transmembrane region" description="Helical" evidence="18">
    <location>
        <begin position="14"/>
        <end position="35"/>
    </location>
</feature>
<keyword evidence="12" id="KW-0902">Two-component regulatory system</keyword>
<keyword evidence="10" id="KW-0067">ATP-binding</keyword>
<feature type="coiled-coil region" evidence="16">
    <location>
        <begin position="264"/>
        <end position="308"/>
    </location>
</feature>
<dbReference type="InterPro" id="IPR036097">
    <property type="entry name" value="HisK_dim/P_sf"/>
</dbReference>
<feature type="modified residue" description="4-aspartylphosphate" evidence="15">
    <location>
        <position position="757"/>
    </location>
</feature>
<dbReference type="PROSITE" id="PS50885">
    <property type="entry name" value="HAMP"/>
    <property type="match status" value="1"/>
</dbReference>
<dbReference type="CDD" id="cd17546">
    <property type="entry name" value="REC_hyHK_CKI1_RcsC-like"/>
    <property type="match status" value="1"/>
</dbReference>
<dbReference type="SMART" id="SM00304">
    <property type="entry name" value="HAMP"/>
    <property type="match status" value="1"/>
</dbReference>
<dbReference type="Gene3D" id="1.10.287.130">
    <property type="match status" value="1"/>
</dbReference>
<dbReference type="SMART" id="SM00388">
    <property type="entry name" value="HisKA"/>
    <property type="match status" value="1"/>
</dbReference>
<proteinExistence type="predicted"/>
<evidence type="ECO:0000256" key="17">
    <source>
        <dbReference type="SAM" id="MobiDB-lite"/>
    </source>
</evidence>
<feature type="compositionally biased region" description="Basic and acidic residues" evidence="17">
    <location>
        <begin position="113"/>
        <end position="122"/>
    </location>
</feature>
<evidence type="ECO:0000256" key="4">
    <source>
        <dbReference type="ARBA" id="ARBA00022475"/>
    </source>
</evidence>
<keyword evidence="11 18" id="KW-1133">Transmembrane helix</keyword>
<dbReference type="PANTHER" id="PTHR45339">
    <property type="entry name" value="HYBRID SIGNAL TRANSDUCTION HISTIDINE KINASE J"/>
    <property type="match status" value="1"/>
</dbReference>
<accession>A0ABN6FC14</accession>
<feature type="modified residue" description="Phosphohistidine" evidence="14">
    <location>
        <position position="900"/>
    </location>
</feature>
<protein>
    <recommendedName>
        <fullName evidence="3">histidine kinase</fullName>
        <ecNumber evidence="3">2.7.13.3</ecNumber>
    </recommendedName>
</protein>
<dbReference type="SUPFAM" id="SSF52172">
    <property type="entry name" value="CheY-like"/>
    <property type="match status" value="2"/>
</dbReference>
<dbReference type="InterPro" id="IPR001789">
    <property type="entry name" value="Sig_transdc_resp-reg_receiver"/>
</dbReference>
<evidence type="ECO:0000313" key="23">
    <source>
        <dbReference type="EMBL" id="BCS98454.1"/>
    </source>
</evidence>
<feature type="region of interest" description="Disordered" evidence="17">
    <location>
        <begin position="102"/>
        <end position="124"/>
    </location>
</feature>
<feature type="domain" description="HAMP" evidence="21">
    <location>
        <begin position="194"/>
        <end position="247"/>
    </location>
</feature>
<dbReference type="CDD" id="cd16922">
    <property type="entry name" value="HATPase_EvgS-ArcB-TorS-like"/>
    <property type="match status" value="1"/>
</dbReference>
<dbReference type="Pfam" id="PF00672">
    <property type="entry name" value="HAMP"/>
    <property type="match status" value="1"/>
</dbReference>
<dbReference type="PRINTS" id="PR00344">
    <property type="entry name" value="BCTRLSENSOR"/>
</dbReference>
<evidence type="ECO:0000256" key="10">
    <source>
        <dbReference type="ARBA" id="ARBA00022840"/>
    </source>
</evidence>
<dbReference type="PROSITE" id="PS50110">
    <property type="entry name" value="RESPONSE_REGULATORY"/>
    <property type="match status" value="2"/>
</dbReference>
<evidence type="ECO:0000259" key="19">
    <source>
        <dbReference type="PROSITE" id="PS50109"/>
    </source>
</evidence>
<dbReference type="PANTHER" id="PTHR45339:SF1">
    <property type="entry name" value="HYBRID SIGNAL TRANSDUCTION HISTIDINE KINASE J"/>
    <property type="match status" value="1"/>
</dbReference>
<keyword evidence="4" id="KW-1003">Cell membrane</keyword>
<feature type="domain" description="Response regulatory" evidence="20">
    <location>
        <begin position="559"/>
        <end position="680"/>
    </location>
</feature>
<dbReference type="InterPro" id="IPR011006">
    <property type="entry name" value="CheY-like_superfamily"/>
</dbReference>
<evidence type="ECO:0000259" key="21">
    <source>
        <dbReference type="PROSITE" id="PS50885"/>
    </source>
</evidence>
<dbReference type="SUPFAM" id="SSF47384">
    <property type="entry name" value="Homodimeric domain of signal transducing histidine kinase"/>
    <property type="match status" value="1"/>
</dbReference>
<dbReference type="SMART" id="SM00448">
    <property type="entry name" value="REC"/>
    <property type="match status" value="2"/>
</dbReference>
<dbReference type="SMART" id="SM00387">
    <property type="entry name" value="HATPase_c"/>
    <property type="match status" value="1"/>
</dbReference>
<dbReference type="InterPro" id="IPR008207">
    <property type="entry name" value="Sig_transdc_His_kin_Hpt_dom"/>
</dbReference>
<reference evidence="23 24" key="1">
    <citation type="submission" date="2021-02" db="EMBL/GenBank/DDBJ databases">
        <title>Complete genome of Desulfoluna sp. strain ASN36.</title>
        <authorList>
            <person name="Takahashi A."/>
            <person name="Kojima H."/>
            <person name="Fukui M."/>
        </authorList>
    </citation>
    <scope>NUCLEOTIDE SEQUENCE [LARGE SCALE GENOMIC DNA]</scope>
    <source>
        <strain evidence="23 24">ASN36</strain>
    </source>
</reference>
<evidence type="ECO:0000256" key="1">
    <source>
        <dbReference type="ARBA" id="ARBA00000085"/>
    </source>
</evidence>
<evidence type="ECO:0000256" key="11">
    <source>
        <dbReference type="ARBA" id="ARBA00022989"/>
    </source>
</evidence>
<dbReference type="InterPro" id="IPR033417">
    <property type="entry name" value="CHASE8"/>
</dbReference>
<dbReference type="SUPFAM" id="SSF47226">
    <property type="entry name" value="Histidine-containing phosphotransfer domain, HPT domain"/>
    <property type="match status" value="1"/>
</dbReference>
<name>A0ABN6FC14_9BACT</name>
<comment type="subcellular location">
    <subcellularLocation>
        <location evidence="2">Cell membrane</location>
        <topology evidence="2">Multi-pass membrane protein</topology>
    </subcellularLocation>
</comment>
<evidence type="ECO:0000256" key="15">
    <source>
        <dbReference type="PROSITE-ProRule" id="PRU00169"/>
    </source>
</evidence>
<feature type="domain" description="HPt" evidence="22">
    <location>
        <begin position="861"/>
        <end position="958"/>
    </location>
</feature>
<dbReference type="CDD" id="cd00082">
    <property type="entry name" value="HisKA"/>
    <property type="match status" value="1"/>
</dbReference>
<dbReference type="Pfam" id="PF17152">
    <property type="entry name" value="CHASE8"/>
    <property type="match status" value="1"/>
</dbReference>
<keyword evidence="8" id="KW-0547">Nucleotide-binding</keyword>
<dbReference type="InterPro" id="IPR005467">
    <property type="entry name" value="His_kinase_dom"/>
</dbReference>
<feature type="domain" description="Histidine kinase" evidence="19">
    <location>
        <begin position="315"/>
        <end position="540"/>
    </location>
</feature>
<dbReference type="Gene3D" id="1.20.120.160">
    <property type="entry name" value="HPT domain"/>
    <property type="match status" value="1"/>
</dbReference>
<comment type="catalytic activity">
    <reaction evidence="1">
        <text>ATP + protein L-histidine = ADP + protein N-phospho-L-histidine.</text>
        <dbReference type="EC" id="2.7.13.3"/>
    </reaction>
</comment>
<evidence type="ECO:0000256" key="18">
    <source>
        <dbReference type="SAM" id="Phobius"/>
    </source>
</evidence>
<keyword evidence="7 18" id="KW-0812">Transmembrane</keyword>
<feature type="transmembrane region" description="Helical" evidence="18">
    <location>
        <begin position="167"/>
        <end position="188"/>
    </location>
</feature>
<evidence type="ECO:0000256" key="6">
    <source>
        <dbReference type="ARBA" id="ARBA00022679"/>
    </source>
</evidence>
<dbReference type="PROSITE" id="PS50894">
    <property type="entry name" value="HPT"/>
    <property type="match status" value="1"/>
</dbReference>
<evidence type="ECO:0000256" key="3">
    <source>
        <dbReference type="ARBA" id="ARBA00012438"/>
    </source>
</evidence>
<evidence type="ECO:0000313" key="24">
    <source>
        <dbReference type="Proteomes" id="UP001320148"/>
    </source>
</evidence>
<dbReference type="SUPFAM" id="SSF158472">
    <property type="entry name" value="HAMP domain-like"/>
    <property type="match status" value="1"/>
</dbReference>
<keyword evidence="5 15" id="KW-0597">Phosphoprotein</keyword>
<dbReference type="InterPro" id="IPR036890">
    <property type="entry name" value="HATPase_C_sf"/>
</dbReference>
<dbReference type="InterPro" id="IPR036641">
    <property type="entry name" value="HPT_dom_sf"/>
</dbReference>
<dbReference type="InterPro" id="IPR003660">
    <property type="entry name" value="HAMP_dom"/>
</dbReference>
<dbReference type="PROSITE" id="PS50109">
    <property type="entry name" value="HIS_KIN"/>
    <property type="match status" value="1"/>
</dbReference>
<dbReference type="RefSeq" id="WP_236889850.1">
    <property type="nucleotide sequence ID" value="NZ_AP024488.1"/>
</dbReference>
<dbReference type="SUPFAM" id="SSF55874">
    <property type="entry name" value="ATPase domain of HSP90 chaperone/DNA topoisomerase II/histidine kinase"/>
    <property type="match status" value="1"/>
</dbReference>
<evidence type="ECO:0000259" key="20">
    <source>
        <dbReference type="PROSITE" id="PS50110"/>
    </source>
</evidence>
<evidence type="ECO:0000256" key="16">
    <source>
        <dbReference type="SAM" id="Coils"/>
    </source>
</evidence>
<dbReference type="InterPro" id="IPR003661">
    <property type="entry name" value="HisK_dim/P_dom"/>
</dbReference>
<evidence type="ECO:0000256" key="7">
    <source>
        <dbReference type="ARBA" id="ARBA00022692"/>
    </source>
</evidence>
<dbReference type="Pfam" id="PF00512">
    <property type="entry name" value="HisKA"/>
    <property type="match status" value="1"/>
</dbReference>
<dbReference type="InterPro" id="IPR003594">
    <property type="entry name" value="HATPase_dom"/>
</dbReference>
<dbReference type="InterPro" id="IPR004358">
    <property type="entry name" value="Sig_transdc_His_kin-like_C"/>
</dbReference>
<organism evidence="23 24">
    <name type="scientific">Desulfoluna limicola</name>
    <dbReference type="NCBI Taxonomy" id="2810562"/>
    <lineage>
        <taxon>Bacteria</taxon>
        <taxon>Pseudomonadati</taxon>
        <taxon>Thermodesulfobacteriota</taxon>
        <taxon>Desulfobacteria</taxon>
        <taxon>Desulfobacterales</taxon>
        <taxon>Desulfolunaceae</taxon>
        <taxon>Desulfoluna</taxon>
    </lineage>
</organism>
<dbReference type="Pfam" id="PF00072">
    <property type="entry name" value="Response_reg"/>
    <property type="match status" value="2"/>
</dbReference>
<evidence type="ECO:0000256" key="14">
    <source>
        <dbReference type="PROSITE-ProRule" id="PRU00110"/>
    </source>
</evidence>
<gene>
    <name evidence="23" type="ORF">DSLASN_40860</name>
</gene>
<dbReference type="Gene3D" id="3.30.565.10">
    <property type="entry name" value="Histidine kinase-like ATPase, C-terminal domain"/>
    <property type="match status" value="1"/>
</dbReference>
<evidence type="ECO:0000256" key="13">
    <source>
        <dbReference type="ARBA" id="ARBA00023136"/>
    </source>
</evidence>
<keyword evidence="13 18" id="KW-0472">Membrane</keyword>
<evidence type="ECO:0000256" key="8">
    <source>
        <dbReference type="ARBA" id="ARBA00022741"/>
    </source>
</evidence>
<dbReference type="EMBL" id="AP024488">
    <property type="protein sequence ID" value="BCS98454.1"/>
    <property type="molecule type" value="Genomic_DNA"/>
</dbReference>
<evidence type="ECO:0000256" key="9">
    <source>
        <dbReference type="ARBA" id="ARBA00022777"/>
    </source>
</evidence>
<feature type="modified residue" description="4-aspartylphosphate" evidence="15">
    <location>
        <position position="613"/>
    </location>
</feature>
<keyword evidence="24" id="KW-1185">Reference proteome</keyword>
<dbReference type="Proteomes" id="UP001320148">
    <property type="component" value="Chromosome"/>
</dbReference>
<dbReference type="CDD" id="cd06225">
    <property type="entry name" value="HAMP"/>
    <property type="match status" value="1"/>
</dbReference>
<feature type="domain" description="Response regulatory" evidence="20">
    <location>
        <begin position="708"/>
        <end position="827"/>
    </location>
</feature>
<evidence type="ECO:0000256" key="2">
    <source>
        <dbReference type="ARBA" id="ARBA00004651"/>
    </source>
</evidence>
<keyword evidence="6" id="KW-0808">Transferase</keyword>
<evidence type="ECO:0000256" key="12">
    <source>
        <dbReference type="ARBA" id="ARBA00023012"/>
    </source>
</evidence>